<evidence type="ECO:0000313" key="2">
    <source>
        <dbReference type="EMBL" id="TDO49363.1"/>
    </source>
</evidence>
<dbReference type="PANTHER" id="PTHR11647:SF1">
    <property type="entry name" value="COLLAPSIN RESPONSE MEDIATOR PROTEIN"/>
    <property type="match status" value="1"/>
</dbReference>
<dbReference type="Pfam" id="PF07969">
    <property type="entry name" value="Amidohydro_3"/>
    <property type="match status" value="1"/>
</dbReference>
<dbReference type="PANTHER" id="PTHR11647">
    <property type="entry name" value="HYDRANTOINASE/DIHYDROPYRIMIDINASE FAMILY MEMBER"/>
    <property type="match status" value="1"/>
</dbReference>
<dbReference type="InterPro" id="IPR013108">
    <property type="entry name" value="Amidohydro_3"/>
</dbReference>
<proteinExistence type="predicted"/>
<dbReference type="EMBL" id="SNWQ01000006">
    <property type="protein sequence ID" value="TDO49363.1"/>
    <property type="molecule type" value="Genomic_DNA"/>
</dbReference>
<organism evidence="2 3">
    <name type="scientific">Kribbella caucasensis</name>
    <dbReference type="NCBI Taxonomy" id="2512215"/>
    <lineage>
        <taxon>Bacteria</taxon>
        <taxon>Bacillati</taxon>
        <taxon>Actinomycetota</taxon>
        <taxon>Actinomycetes</taxon>
        <taxon>Propionibacteriales</taxon>
        <taxon>Kribbellaceae</taxon>
        <taxon>Kribbella</taxon>
    </lineage>
</organism>
<dbReference type="InterPro" id="IPR032466">
    <property type="entry name" value="Metal_Hydrolase"/>
</dbReference>
<comment type="caution">
    <text evidence="2">The sequence shown here is derived from an EMBL/GenBank/DDBJ whole genome shotgun (WGS) entry which is preliminary data.</text>
</comment>
<dbReference type="Gene3D" id="3.30.1490.130">
    <property type="entry name" value="D-aminoacylase. Domain 3"/>
    <property type="match status" value="1"/>
</dbReference>
<protein>
    <submittedName>
        <fullName evidence="2">N-acyl-D-amino-acid deacylase</fullName>
    </submittedName>
</protein>
<dbReference type="GO" id="GO:0016812">
    <property type="term" value="F:hydrolase activity, acting on carbon-nitrogen (but not peptide) bonds, in cyclic amides"/>
    <property type="evidence" value="ECO:0007669"/>
    <property type="project" value="TreeGrafter"/>
</dbReference>
<dbReference type="GO" id="GO:0005829">
    <property type="term" value="C:cytosol"/>
    <property type="evidence" value="ECO:0007669"/>
    <property type="project" value="TreeGrafter"/>
</dbReference>
<evidence type="ECO:0000313" key="3">
    <source>
        <dbReference type="Proteomes" id="UP000295388"/>
    </source>
</evidence>
<dbReference type="Gene3D" id="2.30.40.10">
    <property type="entry name" value="Urease, subunit C, domain 1"/>
    <property type="match status" value="1"/>
</dbReference>
<dbReference type="Gene3D" id="3.20.20.140">
    <property type="entry name" value="Metal-dependent hydrolases"/>
    <property type="match status" value="1"/>
</dbReference>
<dbReference type="SUPFAM" id="SSF51338">
    <property type="entry name" value="Composite domain of metallo-dependent hydrolases"/>
    <property type="match status" value="1"/>
</dbReference>
<dbReference type="Proteomes" id="UP000295388">
    <property type="component" value="Unassembled WGS sequence"/>
</dbReference>
<dbReference type="InterPro" id="IPR011059">
    <property type="entry name" value="Metal-dep_hydrolase_composite"/>
</dbReference>
<dbReference type="AlphaFoldDB" id="A0A4R6KFK9"/>
<dbReference type="GO" id="GO:0016811">
    <property type="term" value="F:hydrolase activity, acting on carbon-nitrogen (but not peptide) bonds, in linear amides"/>
    <property type="evidence" value="ECO:0007669"/>
    <property type="project" value="InterPro"/>
</dbReference>
<sequence>MALTDLLITGATVLDGTGAPGVRADVAVTGGRIMAVGNNLGTSDRVIAADGLVVSPGFIDMHAHSDVQILANPDHTAKVSQGVTLEVLGQDGLSFAPIDDPTLAALRRQIAGWNGEPDDFDFSWSTVAGYLGRLDQGIACNAAYLVPQGTLRMMVVGTENRPATAAEIDEMKRLLVAGLEQGAVGMSSGLTYTPGMFASTDELIELCKVVAAYGGYYSPHQRSYGEGALAAYDEMVEVARQSGCALHLTHATMNFEPNEGRGGDLLALIDKGLASGVDITTDTYPYLPGSTTLAAILPSWTAEGGPDAQLARLQDADDQARIIRDMEQIGSDGCHGCVTDWNTVEIGGVKNPALEGAVGNTIAAIAAGIGKPPAWVFFDLLVRDNLGTTILHHVGHEENVRTIMRHSTHTGGSDAILVGGKPHPRAWGTFPRYLGRYVRELGVLELADCIHHLTGRPARRLGLTDRGLVREGYHADLVLFDPVTVRDTATFEDPCRQAEGIPYVFVNGVPVIDDGRRTDALPGHAIRRAGEYPGPAVRSTDAAKGIV</sequence>
<feature type="domain" description="Amidohydrolase 3" evidence="1">
    <location>
        <begin position="45"/>
        <end position="511"/>
    </location>
</feature>
<dbReference type="InterPro" id="IPR023100">
    <property type="entry name" value="D-aminoacylase_insert_dom_sf"/>
</dbReference>
<accession>A0A4R6KFK9</accession>
<dbReference type="SUPFAM" id="SSF51556">
    <property type="entry name" value="Metallo-dependent hydrolases"/>
    <property type="match status" value="1"/>
</dbReference>
<dbReference type="CDD" id="cd01297">
    <property type="entry name" value="D-aminoacylase"/>
    <property type="match status" value="1"/>
</dbReference>
<dbReference type="OrthoDB" id="9766983at2"/>
<name>A0A4R6KFK9_9ACTN</name>
<evidence type="ECO:0000259" key="1">
    <source>
        <dbReference type="Pfam" id="PF07969"/>
    </source>
</evidence>
<gene>
    <name evidence="2" type="ORF">EV643_106332</name>
</gene>
<reference evidence="2 3" key="1">
    <citation type="submission" date="2019-03" db="EMBL/GenBank/DDBJ databases">
        <title>Genomic Encyclopedia of Type Strains, Phase III (KMG-III): the genomes of soil and plant-associated and newly described type strains.</title>
        <authorList>
            <person name="Whitman W."/>
        </authorList>
    </citation>
    <scope>NUCLEOTIDE SEQUENCE [LARGE SCALE GENOMIC DNA]</scope>
    <source>
        <strain evidence="2 3">VKM Ac-2527</strain>
    </source>
</reference>
<dbReference type="InterPro" id="IPR050378">
    <property type="entry name" value="Metallo-dep_Hydrolases_sf"/>
</dbReference>
<keyword evidence="3" id="KW-1185">Reference proteome</keyword>